<evidence type="ECO:0000313" key="2">
    <source>
        <dbReference type="Proteomes" id="UP000789525"/>
    </source>
</evidence>
<gene>
    <name evidence="1" type="ORF">ACOLOM_LOCUS8286</name>
</gene>
<proteinExistence type="predicted"/>
<keyword evidence="2" id="KW-1185">Reference proteome</keyword>
<comment type="caution">
    <text evidence="1">The sequence shown here is derived from an EMBL/GenBank/DDBJ whole genome shotgun (WGS) entry which is preliminary data.</text>
</comment>
<feature type="non-terminal residue" evidence="1">
    <location>
        <position position="1"/>
    </location>
</feature>
<feature type="non-terminal residue" evidence="1">
    <location>
        <position position="329"/>
    </location>
</feature>
<dbReference type="Proteomes" id="UP000789525">
    <property type="component" value="Unassembled WGS sequence"/>
</dbReference>
<sequence length="329" mass="37424">WIPYEDLKNIRPVTKGAFGSIYIAEWPKGGLDSFDNERQIFQRDGPDTPTIRPPGQASLEVILKQIEHSSNPTAEFLKELKVHVSLRSSGYQVVHCLGVTKDPIAEDYVLVMWRMREDLRHYIKKNYASIAWKDVYYICFGICSAINEIHEDNLVHKDLHPGNILRQDHNFWAISDLGLCGPPSKPHGSVYGILPYIAPEVLFGSEYTSAADIYSIGMLMYELSTGRLPFSGREHNYELAVDIIDGIRPEIINSLPESYEKLMKRCWDANHVNRPSASELMNYFWETCKSVEELEDFGVELVMQDIPSTVNSYSALYNFDLPAPRSATA</sequence>
<dbReference type="EMBL" id="CAJVPT010020967">
    <property type="protein sequence ID" value="CAG8652161.1"/>
    <property type="molecule type" value="Genomic_DNA"/>
</dbReference>
<name>A0ACA9NFQ9_9GLOM</name>
<organism evidence="1 2">
    <name type="scientific">Acaulospora colombiana</name>
    <dbReference type="NCBI Taxonomy" id="27376"/>
    <lineage>
        <taxon>Eukaryota</taxon>
        <taxon>Fungi</taxon>
        <taxon>Fungi incertae sedis</taxon>
        <taxon>Mucoromycota</taxon>
        <taxon>Glomeromycotina</taxon>
        <taxon>Glomeromycetes</taxon>
        <taxon>Diversisporales</taxon>
        <taxon>Acaulosporaceae</taxon>
        <taxon>Acaulospora</taxon>
    </lineage>
</organism>
<reference evidence="1" key="1">
    <citation type="submission" date="2021-06" db="EMBL/GenBank/DDBJ databases">
        <authorList>
            <person name="Kallberg Y."/>
            <person name="Tangrot J."/>
            <person name="Rosling A."/>
        </authorList>
    </citation>
    <scope>NUCLEOTIDE SEQUENCE</scope>
    <source>
        <strain evidence="1">CL356</strain>
    </source>
</reference>
<accession>A0ACA9NFQ9</accession>
<protein>
    <submittedName>
        <fullName evidence="1">14605_t:CDS:1</fullName>
    </submittedName>
</protein>
<evidence type="ECO:0000313" key="1">
    <source>
        <dbReference type="EMBL" id="CAG8652161.1"/>
    </source>
</evidence>